<dbReference type="PANTHER" id="PTHR30097:SF4">
    <property type="entry name" value="SLR6042 PROTEIN"/>
    <property type="match status" value="1"/>
</dbReference>
<evidence type="ECO:0000256" key="2">
    <source>
        <dbReference type="SAM" id="MobiDB-lite"/>
    </source>
</evidence>
<proteinExistence type="predicted"/>
<evidence type="ECO:0000313" key="7">
    <source>
        <dbReference type="Proteomes" id="UP001320119"/>
    </source>
</evidence>
<dbReference type="GO" id="GO:0030288">
    <property type="term" value="C:outer membrane-bounded periplasmic space"/>
    <property type="evidence" value="ECO:0007669"/>
    <property type="project" value="TreeGrafter"/>
</dbReference>
<reference evidence="6 7" key="1">
    <citation type="journal article" date="2022" name="IScience">
        <title>An ultrasensitive nanofiber-based assay for enzymatic hydrolysis and deep-sea microbial degradation of cellulose.</title>
        <authorList>
            <person name="Tsudome M."/>
            <person name="Tachioka M."/>
            <person name="Miyazaki M."/>
            <person name="Uchimura K."/>
            <person name="Tsuda M."/>
            <person name="Takaki Y."/>
            <person name="Deguchi S."/>
        </authorList>
    </citation>
    <scope>NUCLEOTIDE SEQUENCE [LARGE SCALE GENOMIC DNA]</scope>
    <source>
        <strain evidence="6 7">GE09</strain>
    </source>
</reference>
<feature type="domain" description="CzcB-like C-terminal circularly permuted SH3-like" evidence="5">
    <location>
        <begin position="290"/>
        <end position="350"/>
    </location>
</feature>
<feature type="compositionally biased region" description="Basic and acidic residues" evidence="2">
    <location>
        <begin position="42"/>
        <end position="71"/>
    </location>
</feature>
<feature type="region of interest" description="Disordered" evidence="2">
    <location>
        <begin position="42"/>
        <end position="100"/>
    </location>
</feature>
<evidence type="ECO:0000259" key="4">
    <source>
        <dbReference type="Pfam" id="PF25973"/>
    </source>
</evidence>
<dbReference type="Gene3D" id="2.40.30.170">
    <property type="match status" value="1"/>
</dbReference>
<evidence type="ECO:0000313" key="6">
    <source>
        <dbReference type="EMBL" id="BCD98678.1"/>
    </source>
</evidence>
<dbReference type="GO" id="GO:0046914">
    <property type="term" value="F:transition metal ion binding"/>
    <property type="evidence" value="ECO:0007669"/>
    <property type="project" value="TreeGrafter"/>
</dbReference>
<dbReference type="Pfam" id="PF25954">
    <property type="entry name" value="Beta-barrel_RND_2"/>
    <property type="match status" value="1"/>
</dbReference>
<name>A0AAN1WJA2_9GAMM</name>
<evidence type="ECO:0000259" key="5">
    <source>
        <dbReference type="Pfam" id="PF25975"/>
    </source>
</evidence>
<feature type="domain" description="CzcB-like barrel-sandwich hybrid" evidence="4">
    <location>
        <begin position="138"/>
        <end position="209"/>
    </location>
</feature>
<feature type="domain" description="CusB-like beta-barrel" evidence="3">
    <location>
        <begin position="212"/>
        <end position="282"/>
    </location>
</feature>
<dbReference type="GO" id="GO:0015679">
    <property type="term" value="P:plasma membrane copper ion transport"/>
    <property type="evidence" value="ECO:0007669"/>
    <property type="project" value="TreeGrafter"/>
</dbReference>
<dbReference type="InterPro" id="IPR051909">
    <property type="entry name" value="MFP_Cation_Efflux"/>
</dbReference>
<dbReference type="InterPro" id="IPR058792">
    <property type="entry name" value="Beta-barrel_RND_2"/>
</dbReference>
<dbReference type="Gene3D" id="2.40.50.100">
    <property type="match status" value="1"/>
</dbReference>
<dbReference type="Pfam" id="PF25975">
    <property type="entry name" value="CzcB_C"/>
    <property type="match status" value="1"/>
</dbReference>
<dbReference type="InterPro" id="IPR058647">
    <property type="entry name" value="BSH_CzcB-like"/>
</dbReference>
<dbReference type="AlphaFoldDB" id="A0AAN1WJA2"/>
<keyword evidence="7" id="KW-1185">Reference proteome</keyword>
<dbReference type="SUPFAM" id="SSF111369">
    <property type="entry name" value="HlyD-like secretion proteins"/>
    <property type="match status" value="1"/>
</dbReference>
<dbReference type="RefSeq" id="WP_236983183.1">
    <property type="nucleotide sequence ID" value="NZ_AP023086.1"/>
</dbReference>
<keyword evidence="1" id="KW-0813">Transport</keyword>
<accession>A0AAN1WJA2</accession>
<dbReference type="PANTHER" id="PTHR30097">
    <property type="entry name" value="CATION EFFLUX SYSTEM PROTEIN CUSB"/>
    <property type="match status" value="1"/>
</dbReference>
<sequence length="362" mass="40039">MKDLTTLFSYLKPKSKTPFSGVLIAFVFLLNALSLNAWSEGDHDHEHEANEQHEPHHEDGDHDKHEDHVDHDEDDHDHDEHGHGNDGEDEHGHGDENSSRIDSDMAQQVGIVTASAGSQELHQTITIYGNLVSGPEQLSHVRARFEGLVKSVQVTIGDTVKTGDVLAEIESNESLKVYKIRSPISGRVVQRHANSGEVTQDQILFSIANFDTVWAELRVYPAQQSSVAEGQSVHVLTTNGRVESRVKHVVPSMDSPYQLARVKLDNSKHALSPGLMVEAQLEIGRFSVSLAVAKDAVQNLGGRQGVFVKHGNEYTFTPLVLGRGDDHFYEVIDGLESSAEYVSQNSYLIKADIEKSEAEHEH</sequence>
<evidence type="ECO:0000259" key="3">
    <source>
        <dbReference type="Pfam" id="PF25954"/>
    </source>
</evidence>
<dbReference type="Pfam" id="PF25973">
    <property type="entry name" value="BSH_CzcB"/>
    <property type="match status" value="1"/>
</dbReference>
<dbReference type="KEGG" id="marq:MARGE09_P2879"/>
<dbReference type="Proteomes" id="UP001320119">
    <property type="component" value="Chromosome"/>
</dbReference>
<evidence type="ECO:0000256" key="1">
    <source>
        <dbReference type="ARBA" id="ARBA00022448"/>
    </source>
</evidence>
<dbReference type="Gene3D" id="2.40.420.20">
    <property type="match status" value="1"/>
</dbReference>
<dbReference type="InterPro" id="IPR058649">
    <property type="entry name" value="CzcB_C"/>
</dbReference>
<feature type="compositionally biased region" description="Basic and acidic residues" evidence="2">
    <location>
        <begin position="78"/>
        <end position="100"/>
    </location>
</feature>
<dbReference type="EMBL" id="AP023086">
    <property type="protein sequence ID" value="BCD98678.1"/>
    <property type="molecule type" value="Genomic_DNA"/>
</dbReference>
<dbReference type="CDD" id="cd06850">
    <property type="entry name" value="biotinyl_domain"/>
    <property type="match status" value="1"/>
</dbReference>
<gene>
    <name evidence="6" type="ORF">MARGE09_P2879</name>
</gene>
<dbReference type="GO" id="GO:0060003">
    <property type="term" value="P:copper ion export"/>
    <property type="evidence" value="ECO:0007669"/>
    <property type="project" value="TreeGrafter"/>
</dbReference>
<organism evidence="6 7">
    <name type="scientific">Marinagarivorans cellulosilyticus</name>
    <dbReference type="NCBI Taxonomy" id="2721545"/>
    <lineage>
        <taxon>Bacteria</taxon>
        <taxon>Pseudomonadati</taxon>
        <taxon>Pseudomonadota</taxon>
        <taxon>Gammaproteobacteria</taxon>
        <taxon>Cellvibrionales</taxon>
        <taxon>Cellvibrionaceae</taxon>
        <taxon>Marinagarivorans</taxon>
    </lineage>
</organism>
<protein>
    <submittedName>
        <fullName evidence="6">Membrane fusion protein, cobalt-zinc-cadmium efflux system</fullName>
    </submittedName>
</protein>